<evidence type="ECO:0000256" key="1">
    <source>
        <dbReference type="SAM" id="SignalP"/>
    </source>
</evidence>
<name>A0A6L3ZFD2_9FLAO</name>
<organism evidence="2 3">
    <name type="scientific">Phaeocystidibacter marisrubri</name>
    <dbReference type="NCBI Taxonomy" id="1577780"/>
    <lineage>
        <taxon>Bacteria</taxon>
        <taxon>Pseudomonadati</taxon>
        <taxon>Bacteroidota</taxon>
        <taxon>Flavobacteriia</taxon>
        <taxon>Flavobacteriales</taxon>
        <taxon>Phaeocystidibacteraceae</taxon>
        <taxon>Phaeocystidibacter</taxon>
    </lineage>
</organism>
<dbReference type="EMBL" id="WBVQ01000002">
    <property type="protein sequence ID" value="KAB2816430.1"/>
    <property type="molecule type" value="Genomic_DNA"/>
</dbReference>
<feature type="chain" id="PRO_5027057858" description="Lipoprotein" evidence="1">
    <location>
        <begin position="20"/>
        <end position="225"/>
    </location>
</feature>
<keyword evidence="1" id="KW-0732">Signal</keyword>
<comment type="caution">
    <text evidence="2">The sequence shown here is derived from an EMBL/GenBank/DDBJ whole genome shotgun (WGS) entry which is preliminary data.</text>
</comment>
<protein>
    <recommendedName>
        <fullName evidence="4">Lipoprotein</fullName>
    </recommendedName>
</protein>
<sequence length="225" mass="24951">MKKFLSLSLVFASALLLTACFEIKQKINVNRNGSGEYTFVFGLGELGLMAKEAAQKKGEEVDIMKADKLELEDKVDLLNAEEGISGAKIWGDNEEMTINLSFKFEDIDALNRGAQIAFGDSTGPVQQTLFTARGNDKFTFHGFGFIIDQMGAKMGAEEDSSMVEMARMMLQDVSLTTEMTFTEVVDKTDNENVLLKGDRKGVVLQHYPFRAAEENNITSFTVELD</sequence>
<feature type="signal peptide" evidence="1">
    <location>
        <begin position="1"/>
        <end position="19"/>
    </location>
</feature>
<evidence type="ECO:0000313" key="2">
    <source>
        <dbReference type="EMBL" id="KAB2816430.1"/>
    </source>
</evidence>
<reference evidence="2 3" key="1">
    <citation type="submission" date="2019-10" db="EMBL/GenBank/DDBJ databases">
        <title>Genome sequence of Phaeocystidibacter marisrubri JCM30614 (type strain).</title>
        <authorList>
            <person name="Bowman J.P."/>
        </authorList>
    </citation>
    <scope>NUCLEOTIDE SEQUENCE [LARGE SCALE GENOMIC DNA]</scope>
    <source>
        <strain evidence="2 3">JCM 30614</strain>
    </source>
</reference>
<dbReference type="PROSITE" id="PS51257">
    <property type="entry name" value="PROKAR_LIPOPROTEIN"/>
    <property type="match status" value="1"/>
</dbReference>
<dbReference type="OrthoDB" id="978751at2"/>
<gene>
    <name evidence="2" type="ORF">F8C82_12170</name>
</gene>
<evidence type="ECO:0000313" key="3">
    <source>
        <dbReference type="Proteomes" id="UP000484164"/>
    </source>
</evidence>
<evidence type="ECO:0008006" key="4">
    <source>
        <dbReference type="Google" id="ProtNLM"/>
    </source>
</evidence>
<keyword evidence="3" id="KW-1185">Reference proteome</keyword>
<dbReference type="Proteomes" id="UP000484164">
    <property type="component" value="Unassembled WGS sequence"/>
</dbReference>
<accession>A0A6L3ZFD2</accession>
<proteinExistence type="predicted"/>
<dbReference type="AlphaFoldDB" id="A0A6L3ZFD2"/>
<dbReference type="RefSeq" id="WP_151693857.1">
    <property type="nucleotide sequence ID" value="NZ_BMGX01000001.1"/>
</dbReference>